<evidence type="ECO:0000256" key="2">
    <source>
        <dbReference type="SAM" id="SignalP"/>
    </source>
</evidence>
<name>A0AB33AK89_9STRE</name>
<reference evidence="3 4" key="1">
    <citation type="journal article" date="2013" name="BMC Microbiol.">
        <title>Dynamics of fecal microbial communities in children with diarrhea of unknown etiology and genomic analysis of associated Streptococcus lutetiensis.</title>
        <authorList>
            <person name="Jin D."/>
            <person name="Chen C."/>
            <person name="Li L."/>
            <person name="Lu S."/>
            <person name="Li Z."/>
            <person name="Zhou Z."/>
            <person name="Jing H."/>
            <person name="Xu Y."/>
            <person name="Du P."/>
            <person name="Wang H."/>
            <person name="Xiong Y."/>
            <person name="Zheng H."/>
            <person name="Bai X."/>
            <person name="Sun H."/>
            <person name="Wang L."/>
            <person name="Ye C."/>
            <person name="Gottschalk M."/>
            <person name="Xu J."/>
        </authorList>
    </citation>
    <scope>NUCLEOTIDE SEQUENCE [LARGE SCALE GENOMIC DNA]</scope>
    <source>
        <strain evidence="3 4">033</strain>
    </source>
</reference>
<dbReference type="Proteomes" id="UP000015268">
    <property type="component" value="Chromosome"/>
</dbReference>
<evidence type="ECO:0000256" key="1">
    <source>
        <dbReference type="SAM" id="MobiDB-lite"/>
    </source>
</evidence>
<feature type="region of interest" description="Disordered" evidence="1">
    <location>
        <begin position="41"/>
        <end position="61"/>
    </location>
</feature>
<sequence>MKKKIKLAILLMATALIGVSQDQGLLTTSVENNHVVLADTKSKSKTTKKEDKTTKAAKKAVKQLEKDQTQENLDLATKKVKAVKNKKVKNQLKKRIATVKTAIETQKQEETAQAAAETAVANLEANQTRENVDDAKNKVDAVTDTAKKGDFNNRINAVVSAIETKEAEGAAQAEEARKAEEARQAQEQAAAPAQQGDSTTVYITNTGRRYHLSPYCRGLDRSNSTTPTTLSNAIAAGYTRCKFE</sequence>
<keyword evidence="2" id="KW-0732">Signal</keyword>
<gene>
    <name evidence="3" type="ORF">KE3_0525</name>
</gene>
<protein>
    <recommendedName>
        <fullName evidence="5">Signal peptide containing protein</fullName>
    </recommendedName>
</protein>
<feature type="chain" id="PRO_5044323781" description="Signal peptide containing protein" evidence="2">
    <location>
        <begin position="23"/>
        <end position="244"/>
    </location>
</feature>
<organism evidence="3 4">
    <name type="scientific">Streptococcus lutetiensis 033</name>
    <dbReference type="NCBI Taxonomy" id="1076934"/>
    <lineage>
        <taxon>Bacteria</taxon>
        <taxon>Bacillati</taxon>
        <taxon>Bacillota</taxon>
        <taxon>Bacilli</taxon>
        <taxon>Lactobacillales</taxon>
        <taxon>Streptococcaceae</taxon>
        <taxon>Streptococcus</taxon>
    </lineage>
</organism>
<proteinExistence type="predicted"/>
<accession>A0AB33AK89</accession>
<dbReference type="EMBL" id="CP003025">
    <property type="protein sequence ID" value="AGS05037.1"/>
    <property type="molecule type" value="Genomic_DNA"/>
</dbReference>
<keyword evidence="4" id="KW-1185">Reference proteome</keyword>
<dbReference type="KEGG" id="slu:KE3_0525"/>
<evidence type="ECO:0008006" key="5">
    <source>
        <dbReference type="Google" id="ProtNLM"/>
    </source>
</evidence>
<evidence type="ECO:0000313" key="4">
    <source>
        <dbReference type="Proteomes" id="UP000015268"/>
    </source>
</evidence>
<feature type="region of interest" description="Disordered" evidence="1">
    <location>
        <begin position="169"/>
        <end position="202"/>
    </location>
</feature>
<feature type="compositionally biased region" description="Low complexity" evidence="1">
    <location>
        <begin position="185"/>
        <end position="196"/>
    </location>
</feature>
<evidence type="ECO:0000313" key="3">
    <source>
        <dbReference type="EMBL" id="AGS05037.1"/>
    </source>
</evidence>
<dbReference type="RefSeq" id="WP_020916340.1">
    <property type="nucleotide sequence ID" value="NC_021900.1"/>
</dbReference>
<feature type="compositionally biased region" description="Basic and acidic residues" evidence="1">
    <location>
        <begin position="169"/>
        <end position="184"/>
    </location>
</feature>
<dbReference type="AlphaFoldDB" id="A0AB33AK89"/>
<feature type="signal peptide" evidence="2">
    <location>
        <begin position="1"/>
        <end position="22"/>
    </location>
</feature>